<gene>
    <name evidence="2" type="ORF">JX265_009624</name>
</gene>
<protein>
    <submittedName>
        <fullName evidence="2">Uncharacterized protein</fullName>
    </submittedName>
</protein>
<proteinExistence type="predicted"/>
<name>A0A9Q0AL95_9PEZI</name>
<keyword evidence="3" id="KW-1185">Reference proteome</keyword>
<evidence type="ECO:0000256" key="1">
    <source>
        <dbReference type="SAM" id="MobiDB-lite"/>
    </source>
</evidence>
<dbReference type="AlphaFoldDB" id="A0A9Q0AL95"/>
<evidence type="ECO:0000313" key="2">
    <source>
        <dbReference type="EMBL" id="KAI1861005.1"/>
    </source>
</evidence>
<comment type="caution">
    <text evidence="2">The sequence shown here is derived from an EMBL/GenBank/DDBJ whole genome shotgun (WGS) entry which is preliminary data.</text>
</comment>
<sequence length="270" mass="30672">MAWGPSKRNESQATCSEYMAAQNDEMSAPREVQRQASLPQTDESRGLSYRYDNAQPTPVDLLQLCRDMEEHDFILGLRNPFPISSLAPPRLSLSQATSPSVRTEENNELVQGLIQILGQPRFSSRHLPRTSPAEGIMVQEYWPHDPDFQRMSEYSGVAPEDQTPWNPTIGRREAFWNGWKVGTAHGYTTDCSVSINHPPAAERIPGYLNGFIEGYSTGYEAGREERQRMQRESSSQLTQHEAARIDARGREVQRSLELRLRAIWQVPTEL</sequence>
<feature type="region of interest" description="Disordered" evidence="1">
    <location>
        <begin position="1"/>
        <end position="52"/>
    </location>
</feature>
<dbReference type="EMBL" id="JAFIMR010000030">
    <property type="protein sequence ID" value="KAI1861005.1"/>
    <property type="molecule type" value="Genomic_DNA"/>
</dbReference>
<reference evidence="2" key="1">
    <citation type="submission" date="2021-03" db="EMBL/GenBank/DDBJ databases">
        <title>Revisited historic fungal species revealed as producer of novel bioactive compounds through whole genome sequencing and comparative genomics.</title>
        <authorList>
            <person name="Vignolle G.A."/>
            <person name="Hochenegger N."/>
            <person name="Mach R.L."/>
            <person name="Mach-Aigner A.R."/>
            <person name="Javad Rahimi M."/>
            <person name="Salim K.A."/>
            <person name="Chan C.M."/>
            <person name="Lim L.B.L."/>
            <person name="Cai F."/>
            <person name="Druzhinina I.S."/>
            <person name="U'Ren J.M."/>
            <person name="Derntl C."/>
        </authorList>
    </citation>
    <scope>NUCLEOTIDE SEQUENCE</scope>
    <source>
        <strain evidence="2">TUCIM 5799</strain>
    </source>
</reference>
<evidence type="ECO:0000313" key="3">
    <source>
        <dbReference type="Proteomes" id="UP000829685"/>
    </source>
</evidence>
<accession>A0A9Q0AL95</accession>
<dbReference type="Proteomes" id="UP000829685">
    <property type="component" value="Unassembled WGS sequence"/>
</dbReference>
<organism evidence="2 3">
    <name type="scientific">Neoarthrinium moseri</name>
    <dbReference type="NCBI Taxonomy" id="1658444"/>
    <lineage>
        <taxon>Eukaryota</taxon>
        <taxon>Fungi</taxon>
        <taxon>Dikarya</taxon>
        <taxon>Ascomycota</taxon>
        <taxon>Pezizomycotina</taxon>
        <taxon>Sordariomycetes</taxon>
        <taxon>Xylariomycetidae</taxon>
        <taxon>Amphisphaeriales</taxon>
        <taxon>Apiosporaceae</taxon>
        <taxon>Neoarthrinium</taxon>
    </lineage>
</organism>